<feature type="region of interest" description="Disordered" evidence="1">
    <location>
        <begin position="333"/>
        <end position="358"/>
    </location>
</feature>
<accession>A0AAD7GE69</accession>
<feature type="region of interest" description="Disordered" evidence="1">
    <location>
        <begin position="1"/>
        <end position="109"/>
    </location>
</feature>
<gene>
    <name evidence="2" type="ORF">B0H17DRAFT_1134522</name>
</gene>
<reference evidence="2" key="1">
    <citation type="submission" date="2023-03" db="EMBL/GenBank/DDBJ databases">
        <title>Massive genome expansion in bonnet fungi (Mycena s.s.) driven by repeated elements and novel gene families across ecological guilds.</title>
        <authorList>
            <consortium name="Lawrence Berkeley National Laboratory"/>
            <person name="Harder C.B."/>
            <person name="Miyauchi S."/>
            <person name="Viragh M."/>
            <person name="Kuo A."/>
            <person name="Thoen E."/>
            <person name="Andreopoulos B."/>
            <person name="Lu D."/>
            <person name="Skrede I."/>
            <person name="Drula E."/>
            <person name="Henrissat B."/>
            <person name="Morin E."/>
            <person name="Kohler A."/>
            <person name="Barry K."/>
            <person name="LaButti K."/>
            <person name="Morin E."/>
            <person name="Salamov A."/>
            <person name="Lipzen A."/>
            <person name="Mereny Z."/>
            <person name="Hegedus B."/>
            <person name="Baldrian P."/>
            <person name="Stursova M."/>
            <person name="Weitz H."/>
            <person name="Taylor A."/>
            <person name="Grigoriev I.V."/>
            <person name="Nagy L.G."/>
            <person name="Martin F."/>
            <person name="Kauserud H."/>
        </authorList>
    </citation>
    <scope>NUCLEOTIDE SEQUENCE</scope>
    <source>
        <strain evidence="2">CBHHK067</strain>
    </source>
</reference>
<dbReference type="Proteomes" id="UP001221757">
    <property type="component" value="Unassembled WGS sequence"/>
</dbReference>
<comment type="caution">
    <text evidence="2">The sequence shown here is derived from an EMBL/GenBank/DDBJ whole genome shotgun (WGS) entry which is preliminary data.</text>
</comment>
<dbReference type="EMBL" id="JARKIE010000066">
    <property type="protein sequence ID" value="KAJ7690267.1"/>
    <property type="molecule type" value="Genomic_DNA"/>
</dbReference>
<proteinExistence type="predicted"/>
<feature type="compositionally biased region" description="Pro residues" evidence="1">
    <location>
        <begin position="55"/>
        <end position="89"/>
    </location>
</feature>
<dbReference type="AlphaFoldDB" id="A0AAD7GE69"/>
<feature type="compositionally biased region" description="Low complexity" evidence="1">
    <location>
        <begin position="26"/>
        <end position="54"/>
    </location>
</feature>
<evidence type="ECO:0008006" key="4">
    <source>
        <dbReference type="Google" id="ProtNLM"/>
    </source>
</evidence>
<protein>
    <recommendedName>
        <fullName evidence="4">Glycosyltransferase family 90 protein</fullName>
    </recommendedName>
</protein>
<keyword evidence="3" id="KW-1185">Reference proteome</keyword>
<evidence type="ECO:0000313" key="2">
    <source>
        <dbReference type="EMBL" id="KAJ7690267.1"/>
    </source>
</evidence>
<evidence type="ECO:0000256" key="1">
    <source>
        <dbReference type="SAM" id="MobiDB-lite"/>
    </source>
</evidence>
<evidence type="ECO:0000313" key="3">
    <source>
        <dbReference type="Proteomes" id="UP001221757"/>
    </source>
</evidence>
<feature type="compositionally biased region" description="Low complexity" evidence="1">
    <location>
        <begin position="333"/>
        <end position="352"/>
    </location>
</feature>
<organism evidence="2 3">
    <name type="scientific">Mycena rosella</name>
    <name type="common">Pink bonnet</name>
    <name type="synonym">Agaricus rosellus</name>
    <dbReference type="NCBI Taxonomy" id="1033263"/>
    <lineage>
        <taxon>Eukaryota</taxon>
        <taxon>Fungi</taxon>
        <taxon>Dikarya</taxon>
        <taxon>Basidiomycota</taxon>
        <taxon>Agaricomycotina</taxon>
        <taxon>Agaricomycetes</taxon>
        <taxon>Agaricomycetidae</taxon>
        <taxon>Agaricales</taxon>
        <taxon>Marasmiineae</taxon>
        <taxon>Mycenaceae</taxon>
        <taxon>Mycena</taxon>
    </lineage>
</organism>
<name>A0AAD7GE69_MYCRO</name>
<feature type="compositionally biased region" description="Low complexity" evidence="1">
    <location>
        <begin position="90"/>
        <end position="107"/>
    </location>
</feature>
<sequence length="552" mass="59905">MSYNPESTVARPLLVLAWPRRPRPTPRTAATGSAAASARSSSSQPAHSPSSPSLPSSPPPSASPSPPARQRAPPPGGQPTHPHNPPPAHPNGHAPLDRPPSSSSPFSDDAEHAVAALYAVQPRTLAAAHARYALKTGQAPPTGYNQFFAFAREWQCLVDAYNGVHADFLPLWRAEHARAQRGWFRESVRRVEELGGEAHLPGYQGTYFDGAWETTINKFASALSPLTVLINDRNEPRVFDTLPLFEGAACLLLVPYPSQIPALTALHDHTPFALVLPSTHTFFTPLPGCGRERRVDGVPFLLSASSAEFMTGLVPVLSMARIAGLGDRVPAPGSGSFSSSSDSNATFNSSTGEVGGEGDAEGECGHMCFADVLVPGEFYYHTSWWAGQFAYLDRTRRGCYWRSKSNGGHICGTNFRSFPRFWLLDLAAHPESVVRGLFDIRVRRGHKGCRAAPIWIENEIKYANARTDDCDVEPIKVAYNISEDAAPREEVYGFKYLLDVDGNTFSGRCLGLLRSGGLVFESTSFTEWSKQFTGADTDGSRMSVHPDVFSLA</sequence>